<comment type="caution">
    <text evidence="2">The sequence shown here is derived from an EMBL/GenBank/DDBJ whole genome shotgun (WGS) entry which is preliminary data.</text>
</comment>
<organism evidence="2 3">
    <name type="scientific">Ridgeia piscesae</name>
    <name type="common">Tubeworm</name>
    <dbReference type="NCBI Taxonomy" id="27915"/>
    <lineage>
        <taxon>Eukaryota</taxon>
        <taxon>Metazoa</taxon>
        <taxon>Spiralia</taxon>
        <taxon>Lophotrochozoa</taxon>
        <taxon>Annelida</taxon>
        <taxon>Polychaeta</taxon>
        <taxon>Sedentaria</taxon>
        <taxon>Canalipalpata</taxon>
        <taxon>Sabellida</taxon>
        <taxon>Siboglinidae</taxon>
        <taxon>Ridgeia</taxon>
    </lineage>
</organism>
<evidence type="ECO:0000313" key="3">
    <source>
        <dbReference type="Proteomes" id="UP001209878"/>
    </source>
</evidence>
<dbReference type="Proteomes" id="UP001209878">
    <property type="component" value="Unassembled WGS sequence"/>
</dbReference>
<evidence type="ECO:0008006" key="4">
    <source>
        <dbReference type="Google" id="ProtNLM"/>
    </source>
</evidence>
<evidence type="ECO:0000256" key="1">
    <source>
        <dbReference type="SAM" id="MobiDB-lite"/>
    </source>
</evidence>
<feature type="region of interest" description="Disordered" evidence="1">
    <location>
        <begin position="114"/>
        <end position="133"/>
    </location>
</feature>
<accession>A0AAD9KI34</accession>
<protein>
    <recommendedName>
        <fullName evidence="4">Reverse transcriptase domain-containing protein</fullName>
    </recommendedName>
</protein>
<dbReference type="AlphaFoldDB" id="A0AAD9KI34"/>
<gene>
    <name evidence="2" type="ORF">NP493_1054g00041</name>
</gene>
<keyword evidence="3" id="KW-1185">Reference proteome</keyword>
<reference evidence="2" key="1">
    <citation type="journal article" date="2023" name="Mol. Biol. Evol.">
        <title>Third-Generation Sequencing Reveals the Adaptive Role of the Epigenome in Three Deep-Sea Polychaetes.</title>
        <authorList>
            <person name="Perez M."/>
            <person name="Aroh O."/>
            <person name="Sun Y."/>
            <person name="Lan Y."/>
            <person name="Juniper S.K."/>
            <person name="Young C.R."/>
            <person name="Angers B."/>
            <person name="Qian P.Y."/>
        </authorList>
    </citation>
    <scope>NUCLEOTIDE SEQUENCE</scope>
    <source>
        <strain evidence="2">R07B-5</strain>
    </source>
</reference>
<sequence>MGTLRWVGVPEREVRLVEGTYEDTKNRVLCEPGVSGESKVNVGLTQGSALIPLLFIAVVKLISRKICTKDILRKLLYSDVWSGSSSDRGSKSPRTADRVERYVQQTWTESMFGEDGGNVGGTQEERAVNTPGWKKPKERDSFVYLGWSDMWSWQFANFKKEKPLGCGLCVGVSVQLKEVKVSSYIAQYPILRIAQSPLHFSSLAVLFNQTPSLGSMQPYAAINARRLLAHISITCLLPGIHLCS</sequence>
<dbReference type="EMBL" id="JAODUO010001053">
    <property type="protein sequence ID" value="KAK2171545.1"/>
    <property type="molecule type" value="Genomic_DNA"/>
</dbReference>
<evidence type="ECO:0000313" key="2">
    <source>
        <dbReference type="EMBL" id="KAK2171545.1"/>
    </source>
</evidence>
<proteinExistence type="predicted"/>
<name>A0AAD9KI34_RIDPI</name>